<dbReference type="Proteomes" id="UP000195442">
    <property type="component" value="Unassembled WGS sequence"/>
</dbReference>
<feature type="transmembrane region" description="Helical" evidence="1">
    <location>
        <begin position="61"/>
        <end position="81"/>
    </location>
</feature>
<dbReference type="EMBL" id="FUKJ01000417">
    <property type="protein sequence ID" value="SJM95342.1"/>
    <property type="molecule type" value="Genomic_DNA"/>
</dbReference>
<keyword evidence="1" id="KW-0812">Transmembrane</keyword>
<gene>
    <name evidence="2" type="ORF">CRENPOLYSF2_530006</name>
</gene>
<keyword evidence="1" id="KW-0472">Membrane</keyword>
<evidence type="ECO:0000256" key="1">
    <source>
        <dbReference type="SAM" id="Phobius"/>
    </source>
</evidence>
<accession>A0A1R4HGI0</accession>
<sequence>MALSDFLSVFSAEVSVENPLNQAMTGRTLCLICSCHDTLSAVFEALLQALRVSNKALKYRFFLLAITTILPIVNITIIQNINTV</sequence>
<evidence type="ECO:0000313" key="3">
    <source>
        <dbReference type="Proteomes" id="UP000195442"/>
    </source>
</evidence>
<evidence type="ECO:0000313" key="2">
    <source>
        <dbReference type="EMBL" id="SJM95342.1"/>
    </source>
</evidence>
<organism evidence="2 3">
    <name type="scientific">Crenothrix polyspora</name>
    <dbReference type="NCBI Taxonomy" id="360316"/>
    <lineage>
        <taxon>Bacteria</taxon>
        <taxon>Pseudomonadati</taxon>
        <taxon>Pseudomonadota</taxon>
        <taxon>Gammaproteobacteria</taxon>
        <taxon>Methylococcales</taxon>
        <taxon>Crenotrichaceae</taxon>
        <taxon>Crenothrix</taxon>
    </lineage>
</organism>
<name>A0A1R4HGI0_9GAMM</name>
<dbReference type="AlphaFoldDB" id="A0A1R4HGI0"/>
<protein>
    <submittedName>
        <fullName evidence="2">Uncharacterized protein</fullName>
    </submittedName>
</protein>
<keyword evidence="3" id="KW-1185">Reference proteome</keyword>
<reference evidence="3" key="1">
    <citation type="submission" date="2017-02" db="EMBL/GenBank/DDBJ databases">
        <authorList>
            <person name="Daims H."/>
        </authorList>
    </citation>
    <scope>NUCLEOTIDE SEQUENCE [LARGE SCALE GENOMIC DNA]</scope>
</reference>
<proteinExistence type="predicted"/>
<keyword evidence="1" id="KW-1133">Transmembrane helix</keyword>